<evidence type="ECO:0000259" key="2">
    <source>
        <dbReference type="SMART" id="SM00014"/>
    </source>
</evidence>
<protein>
    <submittedName>
        <fullName evidence="3">Phosphatase PAP2 family protein</fullName>
    </submittedName>
</protein>
<feature type="transmembrane region" description="Helical" evidence="1">
    <location>
        <begin position="52"/>
        <end position="70"/>
    </location>
</feature>
<proteinExistence type="predicted"/>
<feature type="transmembrane region" description="Helical" evidence="1">
    <location>
        <begin position="111"/>
        <end position="129"/>
    </location>
</feature>
<feature type="transmembrane region" description="Helical" evidence="1">
    <location>
        <begin position="248"/>
        <end position="265"/>
    </location>
</feature>
<evidence type="ECO:0000313" key="4">
    <source>
        <dbReference type="Proteomes" id="UP001056855"/>
    </source>
</evidence>
<dbReference type="InterPro" id="IPR036938">
    <property type="entry name" value="PAP2/HPO_sf"/>
</dbReference>
<dbReference type="Gene3D" id="1.20.144.10">
    <property type="entry name" value="Phosphatidic acid phosphatase type 2/haloperoxidase"/>
    <property type="match status" value="1"/>
</dbReference>
<feature type="transmembrane region" description="Helical" evidence="1">
    <location>
        <begin position="188"/>
        <end position="205"/>
    </location>
</feature>
<evidence type="ECO:0000313" key="3">
    <source>
        <dbReference type="EMBL" id="UTF53147.1"/>
    </source>
</evidence>
<accession>A0A9E7N7I7</accession>
<feature type="transmembrane region" description="Helical" evidence="1">
    <location>
        <begin position="161"/>
        <end position="179"/>
    </location>
</feature>
<dbReference type="RefSeq" id="WP_254157350.1">
    <property type="nucleotide sequence ID" value="NZ_CP100355.1"/>
</dbReference>
<feature type="transmembrane region" description="Helical" evidence="1">
    <location>
        <begin position="211"/>
        <end position="228"/>
    </location>
</feature>
<dbReference type="GeneID" id="73291468"/>
<dbReference type="SUPFAM" id="SSF48317">
    <property type="entry name" value="Acid phosphatase/Vanadium-dependent haloperoxidase"/>
    <property type="match status" value="1"/>
</dbReference>
<dbReference type="AlphaFoldDB" id="A0A9E7N7I7"/>
<gene>
    <name evidence="3" type="ORF">NGM29_15440</name>
</gene>
<dbReference type="EMBL" id="CP100355">
    <property type="protein sequence ID" value="UTF53147.1"/>
    <property type="molecule type" value="Genomic_DNA"/>
</dbReference>
<keyword evidence="4" id="KW-1185">Reference proteome</keyword>
<sequence>MTLGIDTLDPIQSAIPDWQAIVVALLTQLGDVWFVVAVLLGLYWFHPSKRRQVATLAGVMLAGIGIYRGFKSLFAIPRPDQPLRDPETVSTMVQPLYEATATASGYGFPSGHATTSTILYFGLAGVLAVGSRRTRYAAAAALVAIVSATRVVLRVHYLQDVVAGVALGLTLLAGTHLVLSRVDTDEPAATFGLAILCSGFYLYTSAAEPDAVLLAGATLGAFIGWQATRIDGSRIRMTPFGRPVSSRALIAVLSLGAALLAIVTFTRVPALAASLVAGLFTAFAIGAPVVRPSSLESVVPS</sequence>
<dbReference type="Pfam" id="PF01569">
    <property type="entry name" value="PAP2"/>
    <property type="match status" value="1"/>
</dbReference>
<keyword evidence="1" id="KW-0472">Membrane</keyword>
<dbReference type="PANTHER" id="PTHR14969">
    <property type="entry name" value="SPHINGOSINE-1-PHOSPHATE PHOSPHOHYDROLASE"/>
    <property type="match status" value="1"/>
</dbReference>
<dbReference type="Proteomes" id="UP001056855">
    <property type="component" value="Chromosome"/>
</dbReference>
<feature type="transmembrane region" description="Helical" evidence="1">
    <location>
        <begin position="20"/>
        <end position="45"/>
    </location>
</feature>
<keyword evidence="1" id="KW-1133">Transmembrane helix</keyword>
<keyword evidence="1" id="KW-0812">Transmembrane</keyword>
<reference evidence="3" key="1">
    <citation type="submission" date="2022-06" db="EMBL/GenBank/DDBJ databases">
        <title>Diverse halophilic archaea isolated from saline environments.</title>
        <authorList>
            <person name="Cui H.-L."/>
        </authorList>
    </citation>
    <scope>NUCLEOTIDE SEQUENCE</scope>
    <source>
        <strain evidence="3">WLHS1</strain>
    </source>
</reference>
<feature type="domain" description="Phosphatidic acid phosphatase type 2/haloperoxidase" evidence="2">
    <location>
        <begin position="52"/>
        <end position="176"/>
    </location>
</feature>
<dbReference type="PANTHER" id="PTHR14969:SF13">
    <property type="entry name" value="AT30094P"/>
    <property type="match status" value="1"/>
</dbReference>
<dbReference type="KEGG" id="sawl:NGM29_15440"/>
<feature type="transmembrane region" description="Helical" evidence="1">
    <location>
        <begin position="271"/>
        <end position="290"/>
    </location>
</feature>
<dbReference type="InterPro" id="IPR000326">
    <property type="entry name" value="PAP2/HPO"/>
</dbReference>
<dbReference type="SMART" id="SM00014">
    <property type="entry name" value="acidPPc"/>
    <property type="match status" value="1"/>
</dbReference>
<evidence type="ECO:0000256" key="1">
    <source>
        <dbReference type="SAM" id="Phobius"/>
    </source>
</evidence>
<organism evidence="3 4">
    <name type="scientific">Natronosalvus rutilus</name>
    <dbReference type="NCBI Taxonomy" id="2953753"/>
    <lineage>
        <taxon>Archaea</taxon>
        <taxon>Methanobacteriati</taxon>
        <taxon>Methanobacteriota</taxon>
        <taxon>Stenosarchaea group</taxon>
        <taxon>Halobacteria</taxon>
        <taxon>Halobacteriales</taxon>
        <taxon>Natrialbaceae</taxon>
        <taxon>Natronosalvus</taxon>
    </lineage>
</organism>
<name>A0A9E7N7I7_9EURY</name>